<sequence length="102" mass="11724">MPFGALMACVGCYHLWKMNPSVFLGAALGYAFYRLSVVSLLLRRQGFSNDLITRVKFVIMIMMAANDFKNNLCLLDAIRGPVYFLYLMTFLYEVFGIKKYVK</sequence>
<proteinExistence type="predicted"/>
<dbReference type="EMBL" id="GBRH01270842">
    <property type="protein sequence ID" value="JAD27053.1"/>
    <property type="molecule type" value="Transcribed_RNA"/>
</dbReference>
<keyword evidence="1" id="KW-0472">Membrane</keyword>
<evidence type="ECO:0000256" key="1">
    <source>
        <dbReference type="SAM" id="Phobius"/>
    </source>
</evidence>
<reference evidence="2" key="1">
    <citation type="submission" date="2014-09" db="EMBL/GenBank/DDBJ databases">
        <authorList>
            <person name="Magalhaes I.L.F."/>
            <person name="Oliveira U."/>
            <person name="Santos F.R."/>
            <person name="Vidigal T.H.D.A."/>
            <person name="Brescovit A.D."/>
            <person name="Santos A.J."/>
        </authorList>
    </citation>
    <scope>NUCLEOTIDE SEQUENCE</scope>
    <source>
        <tissue evidence="2">Shoot tissue taken approximately 20 cm above the soil surface</tissue>
    </source>
</reference>
<name>A0A0A8YN37_ARUDO</name>
<protein>
    <submittedName>
        <fullName evidence="2">Uncharacterized protein</fullName>
    </submittedName>
</protein>
<keyword evidence="1" id="KW-1133">Transmembrane helix</keyword>
<feature type="transmembrane region" description="Helical" evidence="1">
    <location>
        <begin position="22"/>
        <end position="42"/>
    </location>
</feature>
<keyword evidence="1" id="KW-0812">Transmembrane</keyword>
<reference evidence="2" key="2">
    <citation type="journal article" date="2015" name="Data Brief">
        <title>Shoot transcriptome of the giant reed, Arundo donax.</title>
        <authorList>
            <person name="Barrero R.A."/>
            <person name="Guerrero F.D."/>
            <person name="Moolhuijzen P."/>
            <person name="Goolsby J.A."/>
            <person name="Tidwell J."/>
            <person name="Bellgard S.E."/>
            <person name="Bellgard M.I."/>
        </authorList>
    </citation>
    <scope>NUCLEOTIDE SEQUENCE</scope>
    <source>
        <tissue evidence="2">Shoot tissue taken approximately 20 cm above the soil surface</tissue>
    </source>
</reference>
<feature type="transmembrane region" description="Helical" evidence="1">
    <location>
        <begin position="80"/>
        <end position="97"/>
    </location>
</feature>
<accession>A0A0A8YN37</accession>
<organism evidence="2">
    <name type="scientific">Arundo donax</name>
    <name type="common">Giant reed</name>
    <name type="synonym">Donax arundinaceus</name>
    <dbReference type="NCBI Taxonomy" id="35708"/>
    <lineage>
        <taxon>Eukaryota</taxon>
        <taxon>Viridiplantae</taxon>
        <taxon>Streptophyta</taxon>
        <taxon>Embryophyta</taxon>
        <taxon>Tracheophyta</taxon>
        <taxon>Spermatophyta</taxon>
        <taxon>Magnoliopsida</taxon>
        <taxon>Liliopsida</taxon>
        <taxon>Poales</taxon>
        <taxon>Poaceae</taxon>
        <taxon>PACMAD clade</taxon>
        <taxon>Arundinoideae</taxon>
        <taxon>Arundineae</taxon>
        <taxon>Arundo</taxon>
    </lineage>
</organism>
<evidence type="ECO:0000313" key="2">
    <source>
        <dbReference type="EMBL" id="JAD27053.1"/>
    </source>
</evidence>
<dbReference type="AlphaFoldDB" id="A0A0A8YN37"/>